<name>A0A1B1APC3_9ACTN</name>
<dbReference type="EMBL" id="CP016279">
    <property type="protein sequence ID" value="ANP48375.1"/>
    <property type="molecule type" value="Genomic_DNA"/>
</dbReference>
<dbReference type="GO" id="GO:0003677">
    <property type="term" value="F:DNA binding"/>
    <property type="evidence" value="ECO:0007669"/>
    <property type="project" value="UniProtKB-KW"/>
</dbReference>
<dbReference type="AlphaFoldDB" id="A0A1B1APC3"/>
<evidence type="ECO:0000313" key="6">
    <source>
        <dbReference type="Proteomes" id="UP000092659"/>
    </source>
</evidence>
<organism evidence="5 6">
    <name type="scientific">Streptomyces griseochromogenes</name>
    <dbReference type="NCBI Taxonomy" id="68214"/>
    <lineage>
        <taxon>Bacteria</taxon>
        <taxon>Bacillati</taxon>
        <taxon>Actinomycetota</taxon>
        <taxon>Actinomycetes</taxon>
        <taxon>Kitasatosporales</taxon>
        <taxon>Streptomycetaceae</taxon>
        <taxon>Streptomyces</taxon>
    </lineage>
</organism>
<dbReference type="Pfam" id="PF00392">
    <property type="entry name" value="GntR"/>
    <property type="match status" value="1"/>
</dbReference>
<dbReference type="KEGG" id="sgs:AVL59_01235"/>
<accession>A0A1B1APC3</accession>
<keyword evidence="2" id="KW-0238">DNA-binding</keyword>
<dbReference type="PROSITE" id="PS50949">
    <property type="entry name" value="HTH_GNTR"/>
    <property type="match status" value="1"/>
</dbReference>
<dbReference type="InterPro" id="IPR050679">
    <property type="entry name" value="Bact_HTH_transcr_reg"/>
</dbReference>
<protein>
    <recommendedName>
        <fullName evidence="4">HTH gntR-type domain-containing protein</fullName>
    </recommendedName>
</protein>
<keyword evidence="3" id="KW-0804">Transcription</keyword>
<dbReference type="InterPro" id="IPR036390">
    <property type="entry name" value="WH_DNA-bd_sf"/>
</dbReference>
<evidence type="ECO:0000256" key="2">
    <source>
        <dbReference type="ARBA" id="ARBA00023125"/>
    </source>
</evidence>
<keyword evidence="1" id="KW-0805">Transcription regulation</keyword>
<feature type="domain" description="HTH gntR-type" evidence="4">
    <location>
        <begin position="21"/>
        <end position="89"/>
    </location>
</feature>
<dbReference type="CDD" id="cd07377">
    <property type="entry name" value="WHTH_GntR"/>
    <property type="match status" value="1"/>
</dbReference>
<dbReference type="Proteomes" id="UP000092659">
    <property type="component" value="Chromosome"/>
</dbReference>
<dbReference type="SMART" id="SM00345">
    <property type="entry name" value="HTH_GNTR"/>
    <property type="match status" value="1"/>
</dbReference>
<evidence type="ECO:0000256" key="1">
    <source>
        <dbReference type="ARBA" id="ARBA00023015"/>
    </source>
</evidence>
<evidence type="ECO:0000256" key="3">
    <source>
        <dbReference type="ARBA" id="ARBA00023163"/>
    </source>
</evidence>
<dbReference type="Gene3D" id="1.10.10.10">
    <property type="entry name" value="Winged helix-like DNA-binding domain superfamily/Winged helix DNA-binding domain"/>
    <property type="match status" value="1"/>
</dbReference>
<dbReference type="GO" id="GO:0003700">
    <property type="term" value="F:DNA-binding transcription factor activity"/>
    <property type="evidence" value="ECO:0007669"/>
    <property type="project" value="InterPro"/>
</dbReference>
<evidence type="ECO:0000313" key="5">
    <source>
        <dbReference type="EMBL" id="ANP48375.1"/>
    </source>
</evidence>
<dbReference type="InterPro" id="IPR000524">
    <property type="entry name" value="Tscrpt_reg_HTH_GntR"/>
</dbReference>
<proteinExistence type="predicted"/>
<dbReference type="PANTHER" id="PTHR44846:SF17">
    <property type="entry name" value="GNTR-FAMILY TRANSCRIPTIONAL REGULATOR"/>
    <property type="match status" value="1"/>
</dbReference>
<dbReference type="SUPFAM" id="SSF46785">
    <property type="entry name" value="Winged helix' DNA-binding domain"/>
    <property type="match status" value="1"/>
</dbReference>
<evidence type="ECO:0000259" key="4">
    <source>
        <dbReference type="PROSITE" id="PS50949"/>
    </source>
</evidence>
<sequence length="100" mass="10685">MAGTRSPPTVSVMTIDREGPVPPYRQIAENLRARIANGTIPPGRRIPSLVALEAEFGVARDTLRKAVKVLKDEGLVETVTGMGVYVVDNHSEDQAGSGMV</sequence>
<dbReference type="PRINTS" id="PR00035">
    <property type="entry name" value="HTHGNTR"/>
</dbReference>
<dbReference type="STRING" id="68214.AVL59_01235"/>
<gene>
    <name evidence="5" type="ORF">AVL59_01235</name>
</gene>
<dbReference type="PANTHER" id="PTHR44846">
    <property type="entry name" value="MANNOSYL-D-GLYCERATE TRANSPORT/METABOLISM SYSTEM REPRESSOR MNGR-RELATED"/>
    <property type="match status" value="1"/>
</dbReference>
<dbReference type="GO" id="GO:0045892">
    <property type="term" value="P:negative regulation of DNA-templated transcription"/>
    <property type="evidence" value="ECO:0007669"/>
    <property type="project" value="TreeGrafter"/>
</dbReference>
<dbReference type="InterPro" id="IPR036388">
    <property type="entry name" value="WH-like_DNA-bd_sf"/>
</dbReference>
<reference evidence="5 6" key="1">
    <citation type="submission" date="2016-06" db="EMBL/GenBank/DDBJ databases">
        <title>Complete genome sequence of Streptomyces griseochromogenes ATCC 14511, the Blasticidin S producer.</title>
        <authorList>
            <person name="Wu L."/>
        </authorList>
    </citation>
    <scope>NUCLEOTIDE SEQUENCE [LARGE SCALE GENOMIC DNA]</scope>
    <source>
        <strain evidence="5 6">ATCC 14511</strain>
    </source>
</reference>